<sequence>MLTPRRVIVGALLLGAGWLGGTLATSFTGATDAGFGQDQMRRLDVVLGGADVVVRARIVETDGVVKFPGGVQHMPLTIDVEEVLYVAERPVQWNATPDYAELPAISPGPLRVYEARVESTGEPFQTRGIQGDTNVIMTLGFWDPALYTDTVAEWSVNTVAVEGTDGSLTFVGRDAEQRRIDLAAVADENDRLAGRDGRSGSDRLVDALVAWIAELKQAQLVSSPSLGPLETAFRVSRGWDLSPEDQWNALEPSDRYVDPETVPDSLLSRLVEATLFIEVPPTAQTEGWYLILETPTGVVHRANLRGGSHPAPLWVLPGEEVTVFLEQQGAQNTQVASFVPSPLSDTTAFDVLSIDAEATSANTTLSEASHRQLTRPEFEILIDAWQASEVARQSEDDRTGQ</sequence>
<organism evidence="1">
    <name type="scientific">hydrothermal vent metagenome</name>
    <dbReference type="NCBI Taxonomy" id="652676"/>
    <lineage>
        <taxon>unclassified sequences</taxon>
        <taxon>metagenomes</taxon>
        <taxon>ecological metagenomes</taxon>
    </lineage>
</organism>
<gene>
    <name evidence="1" type="ORF">MNBD_ACTINO02-1183</name>
</gene>
<evidence type="ECO:0000313" key="1">
    <source>
        <dbReference type="EMBL" id="VAW02711.1"/>
    </source>
</evidence>
<protein>
    <submittedName>
        <fullName evidence="1">Uncharacterized protein</fullName>
    </submittedName>
</protein>
<proteinExistence type="predicted"/>
<reference evidence="1" key="1">
    <citation type="submission" date="2018-06" db="EMBL/GenBank/DDBJ databases">
        <authorList>
            <person name="Zhirakovskaya E."/>
        </authorList>
    </citation>
    <scope>NUCLEOTIDE SEQUENCE</scope>
</reference>
<dbReference type="AlphaFoldDB" id="A0A3B0S948"/>
<accession>A0A3B0S948</accession>
<dbReference type="EMBL" id="UOEK01000240">
    <property type="protein sequence ID" value="VAW02711.1"/>
    <property type="molecule type" value="Genomic_DNA"/>
</dbReference>
<name>A0A3B0S948_9ZZZZ</name>